<reference evidence="2 3" key="1">
    <citation type="submission" date="2015-10" db="EMBL/GenBank/DDBJ databases">
        <title>Tn-seq of a polymicrobial infection.</title>
        <authorList>
            <person name="Stacy A."/>
            <person name="Rumbaugh K.P."/>
            <person name="Whiteley M."/>
        </authorList>
    </citation>
    <scope>NUCLEOTIDE SEQUENCE [LARGE SCALE GENOMIC DNA]</scope>
    <source>
        <strain evidence="2 3">624</strain>
    </source>
</reference>
<keyword evidence="1" id="KW-0812">Transmembrane</keyword>
<gene>
    <name evidence="2" type="ORF">ACT75_06810</name>
</gene>
<sequence length="83" mass="9598">MSKKEKEKYFDKFLISLSSDKNPHKKLTFFHKQLLMIKKVSLILLVTQLCGSGNMNGLVCCLVIKFFRLFMKKVIKSGLSIEL</sequence>
<feature type="transmembrane region" description="Helical" evidence="1">
    <location>
        <begin position="42"/>
        <end position="67"/>
    </location>
</feature>
<accession>A0AAC9AI85</accession>
<dbReference type="Proteomes" id="UP000072236">
    <property type="component" value="Chromosome"/>
</dbReference>
<proteinExistence type="predicted"/>
<evidence type="ECO:0000256" key="1">
    <source>
        <dbReference type="SAM" id="Phobius"/>
    </source>
</evidence>
<keyword evidence="1" id="KW-0472">Membrane</keyword>
<dbReference type="AlphaFoldDB" id="A0AAC9AI85"/>
<protein>
    <submittedName>
        <fullName evidence="2">Uncharacterized protein</fullName>
    </submittedName>
</protein>
<organism evidence="2 3">
    <name type="scientific">Aggregatibacter actinomycetemcomitans</name>
    <name type="common">Actinobacillus actinomycetemcomitans</name>
    <name type="synonym">Haemophilus actinomycetemcomitans</name>
    <dbReference type="NCBI Taxonomy" id="714"/>
    <lineage>
        <taxon>Bacteria</taxon>
        <taxon>Pseudomonadati</taxon>
        <taxon>Pseudomonadota</taxon>
        <taxon>Gammaproteobacteria</taxon>
        <taxon>Pasteurellales</taxon>
        <taxon>Pasteurellaceae</taxon>
        <taxon>Aggregatibacter</taxon>
    </lineage>
</organism>
<evidence type="ECO:0000313" key="3">
    <source>
        <dbReference type="Proteomes" id="UP000072236"/>
    </source>
</evidence>
<keyword evidence="1" id="KW-1133">Transmembrane helix</keyword>
<dbReference type="EMBL" id="CP012959">
    <property type="protein sequence ID" value="AMQ94264.1"/>
    <property type="molecule type" value="Genomic_DNA"/>
</dbReference>
<evidence type="ECO:0000313" key="2">
    <source>
        <dbReference type="EMBL" id="AMQ94264.1"/>
    </source>
</evidence>
<name>A0AAC9AI85_AGGAC</name>
<dbReference type="KEGG" id="aact:ACT75_06810"/>